<evidence type="ECO:0000313" key="10">
    <source>
        <dbReference type="Proteomes" id="UP000075714"/>
    </source>
</evidence>
<evidence type="ECO:0000256" key="3">
    <source>
        <dbReference type="ARBA" id="ARBA00022801"/>
    </source>
</evidence>
<dbReference type="Proteomes" id="UP000075714">
    <property type="component" value="Unassembled WGS sequence"/>
</dbReference>
<dbReference type="GO" id="GO:0004527">
    <property type="term" value="F:exonuclease activity"/>
    <property type="evidence" value="ECO:0007669"/>
    <property type="project" value="UniProtKB-KW"/>
</dbReference>
<dbReference type="CDD" id="cd07714">
    <property type="entry name" value="RNaseJ_MBL-fold"/>
    <property type="match status" value="1"/>
</dbReference>
<dbReference type="STRING" id="33097.A0A150H0U6"/>
<evidence type="ECO:0000256" key="2">
    <source>
        <dbReference type="ARBA" id="ARBA00022723"/>
    </source>
</evidence>
<reference evidence="10" key="1">
    <citation type="journal article" date="2016" name="Nat. Commun.">
        <title>The Gonium pectorale genome demonstrates co-option of cell cycle regulation during the evolution of multicellularity.</title>
        <authorList>
            <person name="Hanschen E.R."/>
            <person name="Marriage T.N."/>
            <person name="Ferris P.J."/>
            <person name="Hamaji T."/>
            <person name="Toyoda A."/>
            <person name="Fujiyama A."/>
            <person name="Neme R."/>
            <person name="Noguchi H."/>
            <person name="Minakuchi Y."/>
            <person name="Suzuki M."/>
            <person name="Kawai-Toyooka H."/>
            <person name="Smith D.R."/>
            <person name="Sparks H."/>
            <person name="Anderson J."/>
            <person name="Bakaric R."/>
            <person name="Luria V."/>
            <person name="Karger A."/>
            <person name="Kirschner M.W."/>
            <person name="Durand P.M."/>
            <person name="Michod R.E."/>
            <person name="Nozaki H."/>
            <person name="Olson B.J."/>
        </authorList>
    </citation>
    <scope>NUCLEOTIDE SEQUENCE [LARGE SCALE GENOMIC DNA]</scope>
    <source>
        <strain evidence="10">NIES-2863</strain>
    </source>
</reference>
<dbReference type="Pfam" id="PF12706">
    <property type="entry name" value="Lactamase_B_2"/>
    <property type="match status" value="1"/>
</dbReference>
<dbReference type="InterPro" id="IPR011108">
    <property type="entry name" value="RMMBL"/>
</dbReference>
<dbReference type="InterPro" id="IPR055132">
    <property type="entry name" value="RNase_J_b_CASP"/>
</dbReference>
<feature type="domain" description="Metallo-beta-lactamase" evidence="8">
    <location>
        <begin position="77"/>
        <end position="274"/>
    </location>
</feature>
<dbReference type="Gene3D" id="3.40.50.10710">
    <property type="entry name" value="Metallo-hydrolase/oxidoreductase"/>
    <property type="match status" value="1"/>
</dbReference>
<dbReference type="InterPro" id="IPR001279">
    <property type="entry name" value="Metallo-B-lactamas"/>
</dbReference>
<sequence>MGVDGVPGGGGGGGGNRRGKTYVSESGMKLRTYIASDGTEHLGSALAQRRFRPFPGPPTGSGPPLRILPIGGLGEIGMNCMMAGVGDRYVVIDAGLMFPDFSDLGMQKILPDTAFLAQWRDRIEALIITHGHEDHIGALPWVVPALDPSTPIYASSFVMQLVKKRLAEYNLWDEKRFITFEMRQRFQAGPFEIEPVRVTHSIPDCCGLIMRSDEGTIVHTGDWKIDENPLDGQQFDRELFQALGSEPVALMMSDSTNVLSPGRTVSEQVVHNSIVEKVLEHNGKGRVICTQFASNLHRLYGVKRAADASGRKICFVGASLSHYLEAAWQDGRAPFDPRELMPPEQLRHANPNEVLIVTTGSQGEPRAQLSMAARDASNVLKMLPNDLLLYSAKVIPGNEGKVTKMLNALAAQGARVRQSRADNLHTSGHAYQEELVELLQSVKPQHFLPVHGEYAFLTEHALLARERAGVNFVDVIRNGEMLAVRERRNRKTVSTGSMAAARAAAQRDEETMVKYEGEEPTYFFNDGGKGTGTREEMEIDMRSTMALEGVVVAGVEVLRAGAGDYGLTSRVRVTTRGMWTNEGRLLAELNEAVEGAVGRLSGTASLVEVERTAIDVLKRRCLAFNGKRPEVIAIAYEHDPRDAHLAAVAEAREAAARSASEARQQDFGG</sequence>
<keyword evidence="4" id="KW-0862">Zinc</keyword>
<gene>
    <name evidence="9" type="ORF">GPECTOR_2g1245</name>
</gene>
<dbReference type="InterPro" id="IPR042173">
    <property type="entry name" value="RNase_J_2"/>
</dbReference>
<evidence type="ECO:0000256" key="5">
    <source>
        <dbReference type="ARBA" id="ARBA00022839"/>
    </source>
</evidence>
<feature type="compositionally biased region" description="Gly residues" evidence="7">
    <location>
        <begin position="1"/>
        <end position="16"/>
    </location>
</feature>
<dbReference type="SUPFAM" id="SSF56281">
    <property type="entry name" value="Metallo-hydrolase/oxidoreductase"/>
    <property type="match status" value="1"/>
</dbReference>
<dbReference type="Pfam" id="PF22505">
    <property type="entry name" value="RNase_J_b_CASP"/>
    <property type="match status" value="1"/>
</dbReference>
<dbReference type="GO" id="GO:0003723">
    <property type="term" value="F:RNA binding"/>
    <property type="evidence" value="ECO:0007669"/>
    <property type="project" value="UniProtKB-KW"/>
</dbReference>
<keyword evidence="6" id="KW-0694">RNA-binding</keyword>
<dbReference type="InterPro" id="IPR036866">
    <property type="entry name" value="RibonucZ/Hydroxyglut_hydro"/>
</dbReference>
<dbReference type="InterPro" id="IPR001587">
    <property type="entry name" value="RNase_J_CS"/>
</dbReference>
<proteinExistence type="predicted"/>
<evidence type="ECO:0000313" key="9">
    <source>
        <dbReference type="EMBL" id="KXZ55695.1"/>
    </source>
</evidence>
<keyword evidence="1" id="KW-0540">Nuclease</keyword>
<evidence type="ECO:0000256" key="4">
    <source>
        <dbReference type="ARBA" id="ARBA00022833"/>
    </source>
</evidence>
<dbReference type="PANTHER" id="PTHR43694">
    <property type="entry name" value="RIBONUCLEASE J"/>
    <property type="match status" value="1"/>
</dbReference>
<accession>A0A150H0U6</accession>
<evidence type="ECO:0000256" key="6">
    <source>
        <dbReference type="ARBA" id="ARBA00022884"/>
    </source>
</evidence>
<comment type="caution">
    <text evidence="9">The sequence shown here is derived from an EMBL/GenBank/DDBJ whole genome shotgun (WGS) entry which is preliminary data.</text>
</comment>
<dbReference type="OrthoDB" id="17458at2759"/>
<dbReference type="AlphaFoldDB" id="A0A150H0U6"/>
<protein>
    <recommendedName>
        <fullName evidence="8">Metallo-beta-lactamase domain-containing protein</fullName>
    </recommendedName>
</protein>
<name>A0A150H0U6_GONPE</name>
<keyword evidence="3" id="KW-0378">Hydrolase</keyword>
<feature type="region of interest" description="Disordered" evidence="7">
    <location>
        <begin position="1"/>
        <end position="21"/>
    </location>
</feature>
<evidence type="ECO:0000256" key="7">
    <source>
        <dbReference type="SAM" id="MobiDB-lite"/>
    </source>
</evidence>
<dbReference type="GO" id="GO:0046872">
    <property type="term" value="F:metal ion binding"/>
    <property type="evidence" value="ECO:0007669"/>
    <property type="project" value="UniProtKB-KW"/>
</dbReference>
<keyword evidence="5" id="KW-0269">Exonuclease</keyword>
<evidence type="ECO:0000256" key="1">
    <source>
        <dbReference type="ARBA" id="ARBA00022722"/>
    </source>
</evidence>
<organism evidence="9 10">
    <name type="scientific">Gonium pectorale</name>
    <name type="common">Green alga</name>
    <dbReference type="NCBI Taxonomy" id="33097"/>
    <lineage>
        <taxon>Eukaryota</taxon>
        <taxon>Viridiplantae</taxon>
        <taxon>Chlorophyta</taxon>
        <taxon>core chlorophytes</taxon>
        <taxon>Chlorophyceae</taxon>
        <taxon>CS clade</taxon>
        <taxon>Chlamydomonadales</taxon>
        <taxon>Volvocaceae</taxon>
        <taxon>Gonium</taxon>
    </lineage>
</organism>
<dbReference type="EMBL" id="LSYV01000003">
    <property type="protein sequence ID" value="KXZ55695.1"/>
    <property type="molecule type" value="Genomic_DNA"/>
</dbReference>
<dbReference type="Pfam" id="PF07521">
    <property type="entry name" value="RMMBL"/>
    <property type="match status" value="1"/>
</dbReference>
<dbReference type="PROSITE" id="PS01292">
    <property type="entry name" value="UPF0036"/>
    <property type="match status" value="1"/>
</dbReference>
<keyword evidence="2" id="KW-0479">Metal-binding</keyword>
<dbReference type="Gene3D" id="3.60.15.10">
    <property type="entry name" value="Ribonuclease Z/Hydroxyacylglutathione hydrolase-like"/>
    <property type="match status" value="1"/>
</dbReference>
<evidence type="ECO:0000259" key="8">
    <source>
        <dbReference type="SMART" id="SM00849"/>
    </source>
</evidence>
<dbReference type="SMART" id="SM00849">
    <property type="entry name" value="Lactamase_B"/>
    <property type="match status" value="1"/>
</dbReference>
<dbReference type="PANTHER" id="PTHR43694:SF1">
    <property type="entry name" value="RIBONUCLEASE J"/>
    <property type="match status" value="1"/>
</dbReference>
<keyword evidence="10" id="KW-1185">Reference proteome</keyword>